<evidence type="ECO:0000256" key="10">
    <source>
        <dbReference type="RuleBase" id="RU000659"/>
    </source>
</evidence>
<proteinExistence type="inferred from homology"/>
<dbReference type="GO" id="GO:0006417">
    <property type="term" value="P:regulation of translation"/>
    <property type="evidence" value="ECO:0007669"/>
    <property type="project" value="UniProtKB-KW"/>
</dbReference>
<dbReference type="InterPro" id="IPR005878">
    <property type="entry name" value="Ribosom_uL1_bac-type"/>
</dbReference>
<protein>
    <recommendedName>
        <fullName evidence="8 9">Large ribosomal subunit protein uL1</fullName>
    </recommendedName>
</protein>
<gene>
    <name evidence="9" type="primary">rplA</name>
    <name evidence="11" type="ORF">A3H38_00880</name>
</gene>
<evidence type="ECO:0000313" key="12">
    <source>
        <dbReference type="Proteomes" id="UP000176938"/>
    </source>
</evidence>
<dbReference type="Pfam" id="PF00687">
    <property type="entry name" value="Ribosomal_L1"/>
    <property type="match status" value="1"/>
</dbReference>
<dbReference type="PROSITE" id="PS01199">
    <property type="entry name" value="RIBOSOMAL_L1"/>
    <property type="match status" value="1"/>
</dbReference>
<dbReference type="InterPro" id="IPR028364">
    <property type="entry name" value="Ribosomal_uL1/biogenesis"/>
</dbReference>
<dbReference type="AlphaFoldDB" id="A0A1F4R542"/>
<keyword evidence="4 9" id="KW-0810">Translation regulation</keyword>
<evidence type="ECO:0000256" key="4">
    <source>
        <dbReference type="ARBA" id="ARBA00022845"/>
    </source>
</evidence>
<comment type="caution">
    <text evidence="11">The sequence shown here is derived from an EMBL/GenBank/DDBJ whole genome shotgun (WGS) entry which is preliminary data.</text>
</comment>
<dbReference type="InterPro" id="IPR016095">
    <property type="entry name" value="Ribosomal_uL1_3-a/b-sand"/>
</dbReference>
<evidence type="ECO:0000256" key="6">
    <source>
        <dbReference type="ARBA" id="ARBA00022980"/>
    </source>
</evidence>
<name>A0A1F4R542_UNCSA</name>
<dbReference type="FunFam" id="3.40.50.790:FF:000001">
    <property type="entry name" value="50S ribosomal protein L1"/>
    <property type="match status" value="1"/>
</dbReference>
<dbReference type="EMBL" id="METP01000058">
    <property type="protein sequence ID" value="OGC03284.1"/>
    <property type="molecule type" value="Genomic_DNA"/>
</dbReference>
<reference evidence="11 12" key="1">
    <citation type="journal article" date="2016" name="Nat. Commun.">
        <title>Thousands of microbial genomes shed light on interconnected biogeochemical processes in an aquifer system.</title>
        <authorList>
            <person name="Anantharaman K."/>
            <person name="Brown C.T."/>
            <person name="Hug L.A."/>
            <person name="Sharon I."/>
            <person name="Castelle C.J."/>
            <person name="Probst A.J."/>
            <person name="Thomas B.C."/>
            <person name="Singh A."/>
            <person name="Wilkins M.J."/>
            <person name="Karaoz U."/>
            <person name="Brodie E.L."/>
            <person name="Williams K.H."/>
            <person name="Hubbard S.S."/>
            <person name="Banfield J.F."/>
        </authorList>
    </citation>
    <scope>NUCLEOTIDE SEQUENCE [LARGE SCALE GENOMIC DNA]</scope>
</reference>
<evidence type="ECO:0000256" key="9">
    <source>
        <dbReference type="HAMAP-Rule" id="MF_01318"/>
    </source>
</evidence>
<dbReference type="GO" id="GO:0000049">
    <property type="term" value="F:tRNA binding"/>
    <property type="evidence" value="ECO:0007669"/>
    <property type="project" value="UniProtKB-KW"/>
</dbReference>
<keyword evidence="6 9" id="KW-0689">Ribosomal protein</keyword>
<comment type="function">
    <text evidence="9">Binds directly to 23S rRNA. The L1 stalk is quite mobile in the ribosome, and is involved in E site tRNA release.</text>
</comment>
<dbReference type="GO" id="GO:0015934">
    <property type="term" value="C:large ribosomal subunit"/>
    <property type="evidence" value="ECO:0007669"/>
    <property type="project" value="InterPro"/>
</dbReference>
<dbReference type="CDD" id="cd00403">
    <property type="entry name" value="Ribosomal_L1"/>
    <property type="match status" value="1"/>
</dbReference>
<dbReference type="HAMAP" id="MF_01318_B">
    <property type="entry name" value="Ribosomal_uL1_B"/>
    <property type="match status" value="1"/>
</dbReference>
<dbReference type="Gene3D" id="3.30.190.20">
    <property type="match status" value="1"/>
</dbReference>
<dbReference type="SUPFAM" id="SSF56808">
    <property type="entry name" value="Ribosomal protein L1"/>
    <property type="match status" value="1"/>
</dbReference>
<keyword evidence="2 9" id="KW-0678">Repressor</keyword>
<evidence type="ECO:0000256" key="2">
    <source>
        <dbReference type="ARBA" id="ARBA00022491"/>
    </source>
</evidence>
<comment type="similarity">
    <text evidence="1 9 10">Belongs to the universal ribosomal protein uL1 family.</text>
</comment>
<dbReference type="GO" id="GO:0019843">
    <property type="term" value="F:rRNA binding"/>
    <property type="evidence" value="ECO:0007669"/>
    <property type="project" value="UniProtKB-UniRule"/>
</dbReference>
<keyword evidence="7 9" id="KW-0687">Ribonucleoprotein</keyword>
<comment type="subunit">
    <text evidence="9">Part of the 50S ribosomal subunit.</text>
</comment>
<dbReference type="Proteomes" id="UP000176938">
    <property type="component" value="Unassembled WGS sequence"/>
</dbReference>
<keyword evidence="3 9" id="KW-0699">rRNA-binding</keyword>
<dbReference type="InterPro" id="IPR002143">
    <property type="entry name" value="Ribosomal_uL1"/>
</dbReference>
<dbReference type="InterPro" id="IPR023674">
    <property type="entry name" value="Ribosomal_uL1-like"/>
</dbReference>
<dbReference type="PANTHER" id="PTHR36427">
    <property type="entry name" value="54S RIBOSOMAL PROTEIN L1, MITOCHONDRIAL"/>
    <property type="match status" value="1"/>
</dbReference>
<evidence type="ECO:0000256" key="3">
    <source>
        <dbReference type="ARBA" id="ARBA00022730"/>
    </source>
</evidence>
<keyword evidence="5 9" id="KW-0694">RNA-binding</keyword>
<evidence type="ECO:0000256" key="8">
    <source>
        <dbReference type="ARBA" id="ARBA00035241"/>
    </source>
</evidence>
<dbReference type="InterPro" id="IPR023673">
    <property type="entry name" value="Ribosomal_uL1_CS"/>
</dbReference>
<evidence type="ECO:0000256" key="1">
    <source>
        <dbReference type="ARBA" id="ARBA00010531"/>
    </source>
</evidence>
<dbReference type="GO" id="GO:0006412">
    <property type="term" value="P:translation"/>
    <property type="evidence" value="ECO:0007669"/>
    <property type="project" value="UniProtKB-UniRule"/>
</dbReference>
<evidence type="ECO:0000313" key="11">
    <source>
        <dbReference type="EMBL" id="OGC03284.1"/>
    </source>
</evidence>
<evidence type="ECO:0000256" key="5">
    <source>
        <dbReference type="ARBA" id="ARBA00022884"/>
    </source>
</evidence>
<accession>A0A1F4R542</accession>
<dbReference type="PANTHER" id="PTHR36427:SF3">
    <property type="entry name" value="LARGE RIBOSOMAL SUBUNIT PROTEIN UL1M"/>
    <property type="match status" value="1"/>
</dbReference>
<dbReference type="PIRSF" id="PIRSF002155">
    <property type="entry name" value="Ribosomal_L1"/>
    <property type="match status" value="1"/>
</dbReference>
<dbReference type="NCBIfam" id="TIGR01169">
    <property type="entry name" value="rplA_bact"/>
    <property type="match status" value="1"/>
</dbReference>
<dbReference type="GO" id="GO:0003735">
    <property type="term" value="F:structural constituent of ribosome"/>
    <property type="evidence" value="ECO:0007669"/>
    <property type="project" value="InterPro"/>
</dbReference>
<keyword evidence="9" id="KW-0820">tRNA-binding</keyword>
<comment type="function">
    <text evidence="9">Protein L1 is also a translational repressor protein, it controls the translation of the L11 operon by binding to its mRNA.</text>
</comment>
<dbReference type="Gene3D" id="3.40.50.790">
    <property type="match status" value="1"/>
</dbReference>
<evidence type="ECO:0000256" key="7">
    <source>
        <dbReference type="ARBA" id="ARBA00023274"/>
    </source>
</evidence>
<sequence>MSKRSKIYQEKVKLVDKERYYLLTDALQLIKQTARAKFDESIDLAMKLGADSKKHSVRGTVMLPGGSGKFKRVAVVARAEKVKEAEEAGAAIAGSDDLVEKIQKGFLDFDVLVVTPDMMGAVGKLGKILGPKGLMPNPKTGTVTFDIVKTVNEYKGGKVEFKMDKTGVLHMVLGKVSFDAAALEKNFLAALSAVIKVKPSGLKVNYIQSITISGTMGPGIKIDAKAAQEKVEVNV</sequence>
<organism evidence="11 12">
    <name type="scientific">candidate division WOR-1 bacterium RIFCSPLOWO2_02_FULL_46_20</name>
    <dbReference type="NCBI Taxonomy" id="1802567"/>
    <lineage>
        <taxon>Bacteria</taxon>
        <taxon>Bacillati</taxon>
        <taxon>Saganbacteria</taxon>
    </lineage>
</organism>